<proteinExistence type="inferred from homology"/>
<dbReference type="Proteomes" id="UP000555546">
    <property type="component" value="Unassembled WGS sequence"/>
</dbReference>
<keyword evidence="3 7" id="KW-0378">Hydrolase</keyword>
<dbReference type="InterPro" id="IPR006311">
    <property type="entry name" value="TAT_signal"/>
</dbReference>
<comment type="similarity">
    <text evidence="1">Belongs to the metallo-beta-lactamase superfamily.</text>
</comment>
<evidence type="ECO:0000313" key="7">
    <source>
        <dbReference type="EMBL" id="MBB5701295.1"/>
    </source>
</evidence>
<dbReference type="EMBL" id="JACIJG010000003">
    <property type="protein sequence ID" value="MBB5701295.1"/>
    <property type="molecule type" value="Genomic_DNA"/>
</dbReference>
<feature type="chain" id="PRO_5031367011" evidence="5">
    <location>
        <begin position="28"/>
        <end position="305"/>
    </location>
</feature>
<dbReference type="SUPFAM" id="SSF56281">
    <property type="entry name" value="Metallo-hydrolase/oxidoreductase"/>
    <property type="match status" value="1"/>
</dbReference>
<dbReference type="InterPro" id="IPR051013">
    <property type="entry name" value="MBL_superfamily_lactonases"/>
</dbReference>
<dbReference type="CDD" id="cd07720">
    <property type="entry name" value="OPHC2-like_MBL-fold"/>
    <property type="match status" value="1"/>
</dbReference>
<name>A0A7W9ELS0_9HYPH</name>
<dbReference type="InterPro" id="IPR001279">
    <property type="entry name" value="Metallo-B-lactamas"/>
</dbReference>
<feature type="signal peptide" evidence="5">
    <location>
        <begin position="1"/>
        <end position="27"/>
    </location>
</feature>
<dbReference type="InterPro" id="IPR036866">
    <property type="entry name" value="RibonucZ/Hydroxyglut_hydro"/>
</dbReference>
<dbReference type="SMART" id="SM00849">
    <property type="entry name" value="Lactamase_B"/>
    <property type="match status" value="1"/>
</dbReference>
<accession>A0A7W9ELS0</accession>
<keyword evidence="8" id="KW-1185">Reference proteome</keyword>
<dbReference type="AlphaFoldDB" id="A0A7W9ELS0"/>
<dbReference type="RefSeq" id="WP_183649235.1">
    <property type="nucleotide sequence ID" value="NZ_JACIJG010000003.1"/>
</dbReference>
<sequence>MQTRRRFIASTAAFAASAVLLPRQVFAATTLTLGDVRIDTLSDGNLVLPADFITAGMPQPETNTILSSYGVAGSQMTPPCNVTLLRDGTNTVLFDLGAGPDFQPSAGKLSAAMDALGVRADDVTHVVFTHGHPDHLWGLLDEFDEPVFANAEHMIGATEFDYWMDPGTVDTIGDARKTFAAGAARRLGVIAESARRINDGEEVLPGVAARLTPGHTPGHLSFEIRSGSTSVMVVGDAIGNHHVAFEKPDWATGSDQEPELAARTRVKLMDEIATSAIPVIGYHLPDNGIGHIERKGNAYRFVRIL</sequence>
<dbReference type="GO" id="GO:0046872">
    <property type="term" value="F:metal ion binding"/>
    <property type="evidence" value="ECO:0007669"/>
    <property type="project" value="UniProtKB-KW"/>
</dbReference>
<evidence type="ECO:0000256" key="5">
    <source>
        <dbReference type="SAM" id="SignalP"/>
    </source>
</evidence>
<comment type="caution">
    <text evidence="7">The sequence shown here is derived from an EMBL/GenBank/DDBJ whole genome shotgun (WGS) entry which is preliminary data.</text>
</comment>
<evidence type="ECO:0000256" key="3">
    <source>
        <dbReference type="ARBA" id="ARBA00022801"/>
    </source>
</evidence>
<evidence type="ECO:0000259" key="6">
    <source>
        <dbReference type="SMART" id="SM00849"/>
    </source>
</evidence>
<evidence type="ECO:0000256" key="1">
    <source>
        <dbReference type="ARBA" id="ARBA00007749"/>
    </source>
</evidence>
<dbReference type="Pfam" id="PF00753">
    <property type="entry name" value="Lactamase_B"/>
    <property type="match status" value="1"/>
</dbReference>
<feature type="domain" description="Metallo-beta-lactamase" evidence="6">
    <location>
        <begin position="79"/>
        <end position="283"/>
    </location>
</feature>
<keyword evidence="2" id="KW-0479">Metal-binding</keyword>
<dbReference type="PROSITE" id="PS51318">
    <property type="entry name" value="TAT"/>
    <property type="match status" value="1"/>
</dbReference>
<organism evidence="7 8">
    <name type="scientific">Brucella daejeonensis</name>
    <dbReference type="NCBI Taxonomy" id="659015"/>
    <lineage>
        <taxon>Bacteria</taxon>
        <taxon>Pseudomonadati</taxon>
        <taxon>Pseudomonadota</taxon>
        <taxon>Alphaproteobacteria</taxon>
        <taxon>Hyphomicrobiales</taxon>
        <taxon>Brucellaceae</taxon>
        <taxon>Brucella/Ochrobactrum group</taxon>
        <taxon>Brucella</taxon>
    </lineage>
</organism>
<protein>
    <submittedName>
        <fullName evidence="7">Glyoxylase-like metal-dependent hydrolase (Beta-lactamase superfamily II)</fullName>
    </submittedName>
</protein>
<evidence type="ECO:0000256" key="2">
    <source>
        <dbReference type="ARBA" id="ARBA00022723"/>
    </source>
</evidence>
<evidence type="ECO:0000313" key="8">
    <source>
        <dbReference type="Proteomes" id="UP000555546"/>
    </source>
</evidence>
<dbReference type="PANTHER" id="PTHR42978">
    <property type="entry name" value="QUORUM-QUENCHING LACTONASE YTNP-RELATED-RELATED"/>
    <property type="match status" value="1"/>
</dbReference>
<evidence type="ECO:0000256" key="4">
    <source>
        <dbReference type="ARBA" id="ARBA00022833"/>
    </source>
</evidence>
<gene>
    <name evidence="7" type="ORF">FHS76_001144</name>
</gene>
<dbReference type="Gene3D" id="3.60.15.10">
    <property type="entry name" value="Ribonuclease Z/Hydroxyacylglutathione hydrolase-like"/>
    <property type="match status" value="1"/>
</dbReference>
<keyword evidence="4" id="KW-0862">Zinc</keyword>
<reference evidence="7 8" key="1">
    <citation type="submission" date="2020-08" db="EMBL/GenBank/DDBJ databases">
        <title>Genomic Encyclopedia of Type Strains, Phase IV (KMG-IV): sequencing the most valuable type-strain genomes for metagenomic binning, comparative biology and taxonomic classification.</title>
        <authorList>
            <person name="Goeker M."/>
        </authorList>
    </citation>
    <scope>NUCLEOTIDE SEQUENCE [LARGE SCALE GENOMIC DNA]</scope>
    <source>
        <strain evidence="7 8">DSM 26944</strain>
    </source>
</reference>
<dbReference type="GO" id="GO:0016787">
    <property type="term" value="F:hydrolase activity"/>
    <property type="evidence" value="ECO:0007669"/>
    <property type="project" value="UniProtKB-KW"/>
</dbReference>
<keyword evidence="5" id="KW-0732">Signal</keyword>